<dbReference type="InterPro" id="IPR029058">
    <property type="entry name" value="AB_hydrolase_fold"/>
</dbReference>
<keyword evidence="3" id="KW-1185">Reference proteome</keyword>
<dbReference type="PANTHER" id="PTHR11247:SF67">
    <property type="entry name" value="PALMITOYL-PROTEIN THIOESTERASE 3"/>
    <property type="match status" value="1"/>
</dbReference>
<dbReference type="OrthoDB" id="10263094at2759"/>
<organism evidence="2 3">
    <name type="scientific">Thecamonas trahens ATCC 50062</name>
    <dbReference type="NCBI Taxonomy" id="461836"/>
    <lineage>
        <taxon>Eukaryota</taxon>
        <taxon>Apusozoa</taxon>
        <taxon>Apusomonadida</taxon>
        <taxon>Apusomonadidae</taxon>
        <taxon>Thecamonas</taxon>
    </lineage>
</organism>
<dbReference type="GeneID" id="25562749"/>
<dbReference type="eggNOG" id="KOG2541">
    <property type="taxonomic scope" value="Eukaryota"/>
</dbReference>
<dbReference type="Gene3D" id="3.40.50.1820">
    <property type="entry name" value="alpha/beta hydrolase"/>
    <property type="match status" value="1"/>
</dbReference>
<reference evidence="2 3" key="1">
    <citation type="submission" date="2010-05" db="EMBL/GenBank/DDBJ databases">
        <title>The Genome Sequence of Thecamonas trahens ATCC 50062.</title>
        <authorList>
            <consortium name="The Broad Institute Genome Sequencing Platform"/>
            <person name="Russ C."/>
            <person name="Cuomo C."/>
            <person name="Shea T."/>
            <person name="Young S.K."/>
            <person name="Zeng Q."/>
            <person name="Koehrsen M."/>
            <person name="Haas B."/>
            <person name="Borodovsky M."/>
            <person name="Guigo R."/>
            <person name="Alvarado L."/>
            <person name="Berlin A."/>
            <person name="Bochicchio J."/>
            <person name="Borenstein D."/>
            <person name="Chapman S."/>
            <person name="Chen Z."/>
            <person name="Freedman E."/>
            <person name="Gellesch M."/>
            <person name="Goldberg J."/>
            <person name="Griggs A."/>
            <person name="Gujja S."/>
            <person name="Heilman E."/>
            <person name="Heiman D."/>
            <person name="Hepburn T."/>
            <person name="Howarth C."/>
            <person name="Jen D."/>
            <person name="Larson L."/>
            <person name="Mehta T."/>
            <person name="Park D."/>
            <person name="Pearson M."/>
            <person name="Roberts A."/>
            <person name="Saif S."/>
            <person name="Shenoy N."/>
            <person name="Sisk P."/>
            <person name="Stolte C."/>
            <person name="Sykes S."/>
            <person name="Thomson T."/>
            <person name="Walk T."/>
            <person name="White J."/>
            <person name="Yandava C."/>
            <person name="Burger G."/>
            <person name="Gray M.W."/>
            <person name="Holland P.W.H."/>
            <person name="King N."/>
            <person name="Lang F.B.F."/>
            <person name="Roger A.J."/>
            <person name="Ruiz-Trillo I."/>
            <person name="Lander E."/>
            <person name="Nusbaum C."/>
        </authorList>
    </citation>
    <scope>NUCLEOTIDE SEQUENCE [LARGE SCALE GENOMIC DNA]</scope>
    <source>
        <strain evidence="2 3">ATCC 50062</strain>
    </source>
</reference>
<evidence type="ECO:0000313" key="2">
    <source>
        <dbReference type="EMBL" id="KNC46682.1"/>
    </source>
</evidence>
<protein>
    <submittedName>
        <fullName evidence="2">Uncharacterized protein</fullName>
    </submittedName>
</protein>
<dbReference type="PANTHER" id="PTHR11247">
    <property type="entry name" value="PALMITOYL-PROTEIN THIOESTERASE/DOLICHYLDIPHOSPHATASE 1"/>
    <property type="match status" value="1"/>
</dbReference>
<dbReference type="Proteomes" id="UP000054408">
    <property type="component" value="Unassembled WGS sequence"/>
</dbReference>
<dbReference type="STRING" id="461836.A0A0L0D2Y0"/>
<dbReference type="EMBL" id="GL349443">
    <property type="protein sequence ID" value="KNC46682.1"/>
    <property type="molecule type" value="Genomic_DNA"/>
</dbReference>
<sequence>MHGIDATSASMDHAEALTKRLLPGVFVYKVKIENDTIPDSIFVNMSGQVASMAKQFKAIPQLAGGFNLLCVSQGGQNCRGYIELVNDPPVNAFISWVAVQGGIWGVPNLGPFNPLVDHVLNTIPYNSEIQAHVAPANYWKDPYKLAEYTTRCTWLPMLNNNPDAPSHPDPARKARFASLTHLVALYSHVDTVLIPKETGWFWFYAADSASRLVPVNDTALYRDDWFGLRSLDADGRITWGTTTCHHQDYSSPCFDNHFVKYVIPVLAAPMGARSRGGYF</sequence>
<proteinExistence type="predicted"/>
<dbReference type="AlphaFoldDB" id="A0A0L0D2Y0"/>
<dbReference type="SUPFAM" id="SSF53474">
    <property type="entry name" value="alpha/beta-Hydrolases"/>
    <property type="match status" value="1"/>
</dbReference>
<keyword evidence="1" id="KW-0378">Hydrolase</keyword>
<dbReference type="GO" id="GO:0016790">
    <property type="term" value="F:thiolester hydrolase activity"/>
    <property type="evidence" value="ECO:0007669"/>
    <property type="project" value="TreeGrafter"/>
</dbReference>
<name>A0A0L0D2Y0_THETB</name>
<gene>
    <name evidence="2" type="ORF">AMSG_03119</name>
</gene>
<accession>A0A0L0D2Y0</accession>
<dbReference type="Pfam" id="PF02089">
    <property type="entry name" value="Palm_thioest"/>
    <property type="match status" value="1"/>
</dbReference>
<evidence type="ECO:0000313" key="3">
    <source>
        <dbReference type="Proteomes" id="UP000054408"/>
    </source>
</evidence>
<dbReference type="OMA" id="AWHTRRD"/>
<dbReference type="GO" id="GO:0005764">
    <property type="term" value="C:lysosome"/>
    <property type="evidence" value="ECO:0007669"/>
    <property type="project" value="TreeGrafter"/>
</dbReference>
<evidence type="ECO:0000256" key="1">
    <source>
        <dbReference type="ARBA" id="ARBA00022801"/>
    </source>
</evidence>
<dbReference type="RefSeq" id="XP_013760450.1">
    <property type="nucleotide sequence ID" value="XM_013904996.1"/>
</dbReference>